<dbReference type="SUPFAM" id="SSF51735">
    <property type="entry name" value="NAD(P)-binding Rossmann-fold domains"/>
    <property type="match status" value="1"/>
</dbReference>
<dbReference type="CDD" id="cd08241">
    <property type="entry name" value="QOR1"/>
    <property type="match status" value="1"/>
</dbReference>
<evidence type="ECO:0000313" key="2">
    <source>
        <dbReference type="EMBL" id="APG47555.1"/>
    </source>
</evidence>
<dbReference type="EMBL" id="CP016364">
    <property type="protein sequence ID" value="APG47555.1"/>
    <property type="molecule type" value="Genomic_DNA"/>
</dbReference>
<dbReference type="PANTHER" id="PTHR43677">
    <property type="entry name" value="SHORT-CHAIN DEHYDROGENASE/REDUCTASE"/>
    <property type="match status" value="1"/>
</dbReference>
<accession>A0A1L3I600</accession>
<dbReference type="STRING" id="1844006.PhaeoP97_02155"/>
<keyword evidence="3" id="KW-1185">Reference proteome</keyword>
<dbReference type="InterPro" id="IPR013154">
    <property type="entry name" value="ADH-like_N"/>
</dbReference>
<dbReference type="Gene3D" id="3.90.180.10">
    <property type="entry name" value="Medium-chain alcohol dehydrogenases, catalytic domain"/>
    <property type="match status" value="1"/>
</dbReference>
<evidence type="ECO:0000313" key="3">
    <source>
        <dbReference type="Proteomes" id="UP000183859"/>
    </source>
</evidence>
<proteinExistence type="predicted"/>
<dbReference type="GO" id="GO:0016491">
    <property type="term" value="F:oxidoreductase activity"/>
    <property type="evidence" value="ECO:0007669"/>
    <property type="project" value="InterPro"/>
</dbReference>
<feature type="domain" description="Enoyl reductase (ER)" evidence="1">
    <location>
        <begin position="32"/>
        <end position="338"/>
    </location>
</feature>
<dbReference type="AlphaFoldDB" id="A0A1L3I600"/>
<dbReference type="SMART" id="SM00829">
    <property type="entry name" value="PKS_ER"/>
    <property type="match status" value="1"/>
</dbReference>
<dbReference type="KEGG" id="php:PhaeoP97_02155"/>
<dbReference type="Pfam" id="PF00107">
    <property type="entry name" value="ADH_zinc_N"/>
    <property type="match status" value="1"/>
</dbReference>
<gene>
    <name evidence="2" type="ORF">PhaeoP97_02155</name>
</gene>
<name>A0A1L3I600_9RHOB</name>
<protein>
    <submittedName>
        <fullName evidence="2">Putative alcohol dehydrogenase</fullName>
    </submittedName>
</protein>
<organism evidence="2 3">
    <name type="scientific">Phaeobacter porticola</name>
    <dbReference type="NCBI Taxonomy" id="1844006"/>
    <lineage>
        <taxon>Bacteria</taxon>
        <taxon>Pseudomonadati</taxon>
        <taxon>Pseudomonadota</taxon>
        <taxon>Alphaproteobacteria</taxon>
        <taxon>Rhodobacterales</taxon>
        <taxon>Roseobacteraceae</taxon>
        <taxon>Phaeobacter</taxon>
    </lineage>
</organism>
<reference evidence="3" key="1">
    <citation type="submission" date="2016-07" db="EMBL/GenBank/DDBJ databases">
        <title>Phaeobacter portensis sp. nov., a tropodithietic acid producing bacterium isolated from a German harbor.</title>
        <authorList>
            <person name="Freese H.M."/>
            <person name="Bunk B."/>
            <person name="Breider S."/>
            <person name="Brinkhoff T."/>
        </authorList>
    </citation>
    <scope>NUCLEOTIDE SEQUENCE [LARGE SCALE GENOMIC DNA]</scope>
    <source>
        <strain evidence="3">P97</strain>
    </source>
</reference>
<dbReference type="Pfam" id="PF08240">
    <property type="entry name" value="ADH_N"/>
    <property type="match status" value="1"/>
</dbReference>
<dbReference type="Gene3D" id="3.40.50.720">
    <property type="entry name" value="NAD(P)-binding Rossmann-like Domain"/>
    <property type="match status" value="1"/>
</dbReference>
<dbReference type="InterPro" id="IPR011032">
    <property type="entry name" value="GroES-like_sf"/>
</dbReference>
<dbReference type="SUPFAM" id="SSF50129">
    <property type="entry name" value="GroES-like"/>
    <property type="match status" value="1"/>
</dbReference>
<dbReference type="InterPro" id="IPR051397">
    <property type="entry name" value="Zn-ADH-like_protein"/>
</dbReference>
<dbReference type="InterPro" id="IPR020843">
    <property type="entry name" value="ER"/>
</dbReference>
<dbReference type="PANTHER" id="PTHR43677:SF4">
    <property type="entry name" value="QUINONE OXIDOREDUCTASE-LIKE PROTEIN 2"/>
    <property type="match status" value="1"/>
</dbReference>
<sequence length="342" mass="36249">MRIWHGFKVSNHLTPCHIWKNNMRAYRVNEFNIAPTIALVDMASPKRGEVAVEIHACGLNFADLLLLSGRYQDTPALPFTPGLELAGVIQAIGPDVDGLAIGDRVAVFSGQGGLAEAGVFPADRVARIPDEMSFVDAAAFQIAYGTGLVALDHCARLQPEETLLVTGAAGGVGLTAVEIGKRMGARVIAHARGAEKLAVAQAAGADHLIDASEDLRQAVKDLGGADVVYDAIGGEVWKAAFRATNPGGRLLPIGFAGGEVPQIPANHLLVKNLSVIGFYFGGYLKSHPLVVRGAIERLIGWYKDGSLRPHVSHVLPLDQTDAALELLRSRKATGKVVITLRA</sequence>
<dbReference type="InterPro" id="IPR013149">
    <property type="entry name" value="ADH-like_C"/>
</dbReference>
<dbReference type="Proteomes" id="UP000183859">
    <property type="component" value="Chromosome"/>
</dbReference>
<evidence type="ECO:0000259" key="1">
    <source>
        <dbReference type="SMART" id="SM00829"/>
    </source>
</evidence>
<dbReference type="InterPro" id="IPR036291">
    <property type="entry name" value="NAD(P)-bd_dom_sf"/>
</dbReference>